<name>A0A0R3DTD7_9BRAD</name>
<sequence length="64" mass="7260">MEATMLVIFDLLYREYCRARLAEMQRLLLLAGESAKPSKAGHGAADQTHDEKDSQQQRSWHAAD</sequence>
<evidence type="ECO:0000313" key="2">
    <source>
        <dbReference type="EMBL" id="KRQ12963.1"/>
    </source>
</evidence>
<gene>
    <name evidence="2" type="ORF">AOQ71_15435</name>
</gene>
<reference evidence="2 3" key="1">
    <citation type="submission" date="2015-09" db="EMBL/GenBank/DDBJ databases">
        <title>Draft Genome Sequence of Bradyrhizobium manausense Strain BR 3351T, a Novel Symbiotic Nitrogen-Fixing Alphaproteobacterium Isolated from Brazilian Amazon Rain Forest.</title>
        <authorList>
            <person name="De Araujo J.L."/>
            <person name="Zilli J.E."/>
        </authorList>
    </citation>
    <scope>NUCLEOTIDE SEQUENCE [LARGE SCALE GENOMIC DNA]</scope>
    <source>
        <strain evidence="2 3">BR3351</strain>
    </source>
</reference>
<comment type="caution">
    <text evidence="2">The sequence shown here is derived from an EMBL/GenBank/DDBJ whole genome shotgun (WGS) entry which is preliminary data.</text>
</comment>
<evidence type="ECO:0000256" key="1">
    <source>
        <dbReference type="SAM" id="MobiDB-lite"/>
    </source>
</evidence>
<feature type="compositionally biased region" description="Basic and acidic residues" evidence="1">
    <location>
        <begin position="47"/>
        <end position="64"/>
    </location>
</feature>
<keyword evidence="3" id="KW-1185">Reference proteome</keyword>
<evidence type="ECO:0000313" key="3">
    <source>
        <dbReference type="Proteomes" id="UP000051936"/>
    </source>
</evidence>
<dbReference type="AlphaFoldDB" id="A0A0R3DTD7"/>
<protein>
    <submittedName>
        <fullName evidence="2">Uncharacterized protein</fullName>
    </submittedName>
</protein>
<dbReference type="Proteomes" id="UP000051936">
    <property type="component" value="Unassembled WGS sequence"/>
</dbReference>
<dbReference type="EMBL" id="LJYG01000061">
    <property type="protein sequence ID" value="KRQ12963.1"/>
    <property type="molecule type" value="Genomic_DNA"/>
</dbReference>
<proteinExistence type="predicted"/>
<feature type="region of interest" description="Disordered" evidence="1">
    <location>
        <begin position="36"/>
        <end position="64"/>
    </location>
</feature>
<organism evidence="2 3">
    <name type="scientific">Bradyrhizobium manausense</name>
    <dbReference type="NCBI Taxonomy" id="989370"/>
    <lineage>
        <taxon>Bacteria</taxon>
        <taxon>Pseudomonadati</taxon>
        <taxon>Pseudomonadota</taxon>
        <taxon>Alphaproteobacteria</taxon>
        <taxon>Hyphomicrobiales</taxon>
        <taxon>Nitrobacteraceae</taxon>
        <taxon>Bradyrhizobium</taxon>
    </lineage>
</organism>
<accession>A0A0R3DTD7</accession>